<evidence type="ECO:0000256" key="26">
    <source>
        <dbReference type="PIRSR" id="PIRSR607754-4"/>
    </source>
</evidence>
<keyword evidence="12 27" id="KW-1133">Transmembrane helix</keyword>
<evidence type="ECO:0000256" key="23">
    <source>
        <dbReference type="PIRSR" id="PIRSR607754-1"/>
    </source>
</evidence>
<evidence type="ECO:0000256" key="8">
    <source>
        <dbReference type="ARBA" id="ARBA00022679"/>
    </source>
</evidence>
<dbReference type="GO" id="GO:0046872">
    <property type="term" value="F:metal ion binding"/>
    <property type="evidence" value="ECO:0007669"/>
    <property type="project" value="UniProtKB-KW"/>
</dbReference>
<evidence type="ECO:0000256" key="1">
    <source>
        <dbReference type="ARBA" id="ARBA00001936"/>
    </source>
</evidence>
<keyword evidence="16 26" id="KW-0325">Glycoprotein</keyword>
<keyword evidence="9 27" id="KW-0812">Transmembrane</keyword>
<dbReference type="EC" id="2.4.1.143" evidence="5"/>
<protein>
    <recommendedName>
        <fullName evidence="6">Alpha-1,6-mannosyl-glycoprotein 2-beta-N-acetylglucosaminyltransferase</fullName>
        <ecNumber evidence="5">2.4.1.143</ecNumber>
    </recommendedName>
    <alternativeName>
        <fullName evidence="21">Beta-1,2-N-acetylglucosaminyltransferase II</fullName>
    </alternativeName>
    <alternativeName>
        <fullName evidence="20">GlcNAc-T II</fullName>
    </alternativeName>
    <alternativeName>
        <fullName evidence="19">Mannoside acetylglucosaminyltransferase 2</fullName>
    </alternativeName>
    <alternativeName>
        <fullName evidence="18">N-glycosyl-oligosaccharide-glycoprotein N-acetylglucosaminyltransferase II</fullName>
    </alternativeName>
</protein>
<evidence type="ECO:0000256" key="2">
    <source>
        <dbReference type="ARBA" id="ARBA00004323"/>
    </source>
</evidence>
<evidence type="ECO:0000313" key="29">
    <source>
        <dbReference type="RefSeq" id="XP_013403122.1"/>
    </source>
</evidence>
<dbReference type="UniPathway" id="UPA00378"/>
<evidence type="ECO:0000256" key="19">
    <source>
        <dbReference type="ARBA" id="ARBA00031203"/>
    </source>
</evidence>
<feature type="binding site" evidence="23">
    <location>
        <begin position="142"/>
        <end position="146"/>
    </location>
    <ligand>
        <name>substrate</name>
    </ligand>
</feature>
<evidence type="ECO:0000256" key="18">
    <source>
        <dbReference type="ARBA" id="ARBA00029663"/>
    </source>
</evidence>
<evidence type="ECO:0000256" key="5">
    <source>
        <dbReference type="ARBA" id="ARBA00012613"/>
    </source>
</evidence>
<dbReference type="Pfam" id="PF05060">
    <property type="entry name" value="MGAT2"/>
    <property type="match status" value="1"/>
</dbReference>
<dbReference type="GO" id="GO:0008455">
    <property type="term" value="F:alpha-1,6-mannosylglycoprotein 2-beta-N-acetylglucosaminyltransferase activity"/>
    <property type="evidence" value="ECO:0007669"/>
    <property type="project" value="UniProtKB-EC"/>
</dbReference>
<evidence type="ECO:0000256" key="4">
    <source>
        <dbReference type="ARBA" id="ARBA00011011"/>
    </source>
</evidence>
<dbReference type="InterPro" id="IPR029044">
    <property type="entry name" value="Nucleotide-diphossugar_trans"/>
</dbReference>
<dbReference type="GO" id="GO:0000139">
    <property type="term" value="C:Golgi membrane"/>
    <property type="evidence" value="ECO:0007669"/>
    <property type="project" value="UniProtKB-SubCell"/>
</dbReference>
<comment type="cofactor">
    <cofactor evidence="1 24">
        <name>Mn(2+)</name>
        <dbReference type="ChEBI" id="CHEBI:29035"/>
    </cofactor>
</comment>
<gene>
    <name evidence="29 30 31" type="primary">LOC106168558</name>
</gene>
<evidence type="ECO:0000256" key="15">
    <source>
        <dbReference type="ARBA" id="ARBA00023157"/>
    </source>
</evidence>
<feature type="disulfide bond" evidence="25">
    <location>
        <begin position="378"/>
        <end position="479"/>
    </location>
</feature>
<dbReference type="STRING" id="7574.A0A1S3IZZ6"/>
<evidence type="ECO:0000256" key="11">
    <source>
        <dbReference type="ARBA" id="ARBA00022968"/>
    </source>
</evidence>
<evidence type="ECO:0000256" key="27">
    <source>
        <dbReference type="SAM" id="Phobius"/>
    </source>
</evidence>
<dbReference type="RefSeq" id="XP_013403122.1">
    <property type="nucleotide sequence ID" value="XM_013547668.2"/>
</dbReference>
<dbReference type="SUPFAM" id="SSF53448">
    <property type="entry name" value="Nucleotide-diphospho-sugar transferases"/>
    <property type="match status" value="1"/>
</dbReference>
<keyword evidence="15 25" id="KW-1015">Disulfide bond</keyword>
<comment type="subcellular location">
    <subcellularLocation>
        <location evidence="2">Golgi apparatus membrane</location>
        <topology evidence="2">Single-pass type II membrane protein</topology>
    </subcellularLocation>
</comment>
<dbReference type="GO" id="GO:0005795">
    <property type="term" value="C:Golgi stack"/>
    <property type="evidence" value="ECO:0007669"/>
    <property type="project" value="InterPro"/>
</dbReference>
<evidence type="ECO:0000256" key="7">
    <source>
        <dbReference type="ARBA" id="ARBA00022676"/>
    </source>
</evidence>
<feature type="disulfide bond" evidence="25">
    <location>
        <begin position="215"/>
        <end position="229"/>
    </location>
</feature>
<evidence type="ECO:0000256" key="17">
    <source>
        <dbReference type="ARBA" id="ARBA00023211"/>
    </source>
</evidence>
<keyword evidence="7" id="KW-0328">Glycosyltransferase</keyword>
<evidence type="ECO:0000313" key="28">
    <source>
        <dbReference type="Proteomes" id="UP000085678"/>
    </source>
</evidence>
<keyword evidence="10 24" id="KW-0479">Metal-binding</keyword>
<evidence type="ECO:0000256" key="24">
    <source>
        <dbReference type="PIRSR" id="PIRSR607754-2"/>
    </source>
</evidence>
<evidence type="ECO:0000256" key="22">
    <source>
        <dbReference type="ARBA" id="ARBA00093257"/>
    </source>
</evidence>
<dbReference type="OMA" id="FWSAEIN"/>
<dbReference type="GeneID" id="106168558"/>
<organism evidence="28 31">
    <name type="scientific">Lingula anatina</name>
    <name type="common">Brachiopod</name>
    <name type="synonym">Lingula unguis</name>
    <dbReference type="NCBI Taxonomy" id="7574"/>
    <lineage>
        <taxon>Eukaryota</taxon>
        <taxon>Metazoa</taxon>
        <taxon>Spiralia</taxon>
        <taxon>Lophotrochozoa</taxon>
        <taxon>Brachiopoda</taxon>
        <taxon>Linguliformea</taxon>
        <taxon>Lingulata</taxon>
        <taxon>Lingulida</taxon>
        <taxon>Linguloidea</taxon>
        <taxon>Lingulidae</taxon>
        <taxon>Lingula</taxon>
    </lineage>
</organism>
<evidence type="ECO:0000313" key="31">
    <source>
        <dbReference type="RefSeq" id="XP_013403124.1"/>
    </source>
</evidence>
<reference evidence="29 30" key="1">
    <citation type="submission" date="2025-04" db="UniProtKB">
        <authorList>
            <consortium name="RefSeq"/>
        </authorList>
    </citation>
    <scope>IDENTIFICATION</scope>
    <source>
        <tissue evidence="29 30">Gonads</tissue>
    </source>
</reference>
<dbReference type="GO" id="GO:0006487">
    <property type="term" value="P:protein N-linked glycosylation"/>
    <property type="evidence" value="ECO:0007669"/>
    <property type="project" value="TreeGrafter"/>
</dbReference>
<accession>A0A1S3IZZ6</accession>
<name>A0A1S3IZZ6_LINAN</name>
<evidence type="ECO:0000256" key="12">
    <source>
        <dbReference type="ARBA" id="ARBA00022989"/>
    </source>
</evidence>
<feature type="glycosylation site" description="N-linked (GlcNAc...) asparagine" evidence="26">
    <location>
        <position position="105"/>
    </location>
</feature>
<sequence>MRIHPSRVIRALLSATVVLFIIFNVHLFVYQHTHPMDGADTLQGGQRATFSQEIRSVVKAQNALTGDKLSNQRTNVSDIANIKGMVTNKANKKIEHTWEDIDESNKTAIKLAMDRVNQEELVYNLDKFKLQFTPNSVVIVVQVHDRIQYLKFLLRSLSEAYDIHKALLIISHDFLSNELNRVVQSIDFCPVVQIYYPYSMQVFPDVFPGKDPKDCPRDIKKEKAREIKCNNADHPDKYGHYREAKYAQTKHHWFWKINYVFDELSLTKGFDGLVLLLEEDHYVAPDFLHSLSHMKNIRDESQKSVGILTLGTYDKKPTYGPQSRQGLIVFLKELFGYAKPEHLQDVDITEWISSKHNMGMAMDRNWWEIIRKCAQVFCKFDDYNWDWSLQYVSSTCIAGGLKVMLMKGPRVFHIGECGVHHKGKNCDPHAKVQQISSMLAANRQHLFPDKLQVSHVINKKSKSPKGNGGWGDIRDHELCLSFLEHQKPTKTTR</sequence>
<evidence type="ECO:0000256" key="3">
    <source>
        <dbReference type="ARBA" id="ARBA00004922"/>
    </source>
</evidence>
<keyword evidence="13" id="KW-0333">Golgi apparatus</keyword>
<evidence type="ECO:0000256" key="20">
    <source>
        <dbReference type="ARBA" id="ARBA00032552"/>
    </source>
</evidence>
<comment type="similarity">
    <text evidence="4">Belongs to the glycosyltransferase 16 (GT16) protein family.</text>
</comment>
<dbReference type="Proteomes" id="UP000085678">
    <property type="component" value="Unplaced"/>
</dbReference>
<dbReference type="InterPro" id="IPR007754">
    <property type="entry name" value="GlcNAc_II"/>
</dbReference>
<evidence type="ECO:0000256" key="25">
    <source>
        <dbReference type="PIRSR" id="PIRSR607754-3"/>
    </source>
</evidence>
<dbReference type="PANTHER" id="PTHR12871:SF0">
    <property type="entry name" value="ALPHA-1,6-MANNOSYL-GLYCOPROTEIN 2-BETA-N-ACETYLGLUCOSAMINYLTRANSFERASE"/>
    <property type="match status" value="1"/>
</dbReference>
<evidence type="ECO:0000256" key="9">
    <source>
        <dbReference type="ARBA" id="ARBA00022692"/>
    </source>
</evidence>
<evidence type="ECO:0000313" key="30">
    <source>
        <dbReference type="RefSeq" id="XP_013403123.1"/>
    </source>
</evidence>
<evidence type="ECO:0000256" key="21">
    <source>
        <dbReference type="ARBA" id="ARBA00032915"/>
    </source>
</evidence>
<dbReference type="AlphaFoldDB" id="A0A1S3IZZ6"/>
<evidence type="ECO:0000256" key="13">
    <source>
        <dbReference type="ARBA" id="ARBA00023034"/>
    </source>
</evidence>
<proteinExistence type="inferred from homology"/>
<feature type="binding site" evidence="23">
    <location>
        <position position="173"/>
    </location>
    <ligand>
        <name>substrate</name>
    </ligand>
</feature>
<keyword evidence="11" id="KW-0735">Signal-anchor</keyword>
<evidence type="ECO:0000256" key="14">
    <source>
        <dbReference type="ARBA" id="ARBA00023136"/>
    </source>
</evidence>
<feature type="disulfide bond" evidence="25">
    <location>
        <begin position="417"/>
        <end position="426"/>
    </location>
</feature>
<dbReference type="Gene3D" id="3.90.550.10">
    <property type="entry name" value="Spore Coat Polysaccharide Biosynthesis Protein SpsA, Chain A"/>
    <property type="match status" value="1"/>
</dbReference>
<keyword evidence="17 24" id="KW-0464">Manganese</keyword>
<comment type="pathway">
    <text evidence="3">Protein modification; protein glycosylation.</text>
</comment>
<dbReference type="OrthoDB" id="6019616at2759"/>
<dbReference type="KEGG" id="lak:106168558"/>
<feature type="transmembrane region" description="Helical" evidence="27">
    <location>
        <begin position="12"/>
        <end position="30"/>
    </location>
</feature>
<keyword evidence="8" id="KW-0808">Transferase</keyword>
<comment type="catalytic activity">
    <reaction evidence="22">
        <text>an N(4)-{beta-D-GlcNAc-(1-&gt;2)-alpha-D-Man-(1-&gt;3)-[alpha-D-Man-(1-&gt;6)]-beta-D-Man-(1-&gt;4)-beta-D-GlcNAc-(1-&gt;4)-beta-D-GlcNAc}-L-asparaginyl-[protein] + UDP-N-acetyl-alpha-D-glucosamine = N(4)-{beta-D-GlcNAc-(1-&gt;2)-alpha-D-Man-(1-&gt;3)-[beta-D-GlcNAc-(1-&gt;2)-alpha-D-Man-(1-&gt;6)]-beta-D-Man-(1-&gt;4)-beta-D-GlcNAc-(1-&gt;4)-beta-D-GlcNAc}-L-asparaginyl-[protein] + UDP + H(+)</text>
        <dbReference type="Rhea" id="RHEA:12941"/>
        <dbReference type="Rhea" id="RHEA-COMP:13526"/>
        <dbReference type="Rhea" id="RHEA-COMP:14369"/>
        <dbReference type="ChEBI" id="CHEBI:15378"/>
        <dbReference type="ChEBI" id="CHEBI:57705"/>
        <dbReference type="ChEBI" id="CHEBI:58223"/>
        <dbReference type="ChEBI" id="CHEBI:60615"/>
        <dbReference type="ChEBI" id="CHEBI:60651"/>
        <dbReference type="EC" id="2.4.1.143"/>
    </reaction>
</comment>
<dbReference type="RefSeq" id="XP_013403123.1">
    <property type="nucleotide sequence ID" value="XM_013547669.1"/>
</dbReference>
<feature type="binding site" evidence="24">
    <location>
        <position position="413"/>
    </location>
    <ligand>
        <name>Mn(2+)</name>
        <dbReference type="ChEBI" id="CHEBI:29035"/>
    </ligand>
</feature>
<keyword evidence="28" id="KW-1185">Reference proteome</keyword>
<evidence type="ECO:0000256" key="10">
    <source>
        <dbReference type="ARBA" id="ARBA00022723"/>
    </source>
</evidence>
<feature type="binding site" evidence="23">
    <location>
        <begin position="248"/>
        <end position="252"/>
    </location>
    <ligand>
        <name>substrate</name>
    </ligand>
</feature>
<dbReference type="GO" id="GO:0009312">
    <property type="term" value="P:oligosaccharide biosynthetic process"/>
    <property type="evidence" value="ECO:0007669"/>
    <property type="project" value="InterPro"/>
</dbReference>
<feature type="binding site" evidence="24">
    <location>
        <position position="280"/>
    </location>
    <ligand>
        <name>Mn(2+)</name>
        <dbReference type="ChEBI" id="CHEBI:29035"/>
    </ligand>
</feature>
<evidence type="ECO:0000256" key="16">
    <source>
        <dbReference type="ARBA" id="ARBA00023180"/>
    </source>
</evidence>
<keyword evidence="14 27" id="KW-0472">Membrane</keyword>
<evidence type="ECO:0000256" key="6">
    <source>
        <dbReference type="ARBA" id="ARBA00014817"/>
    </source>
</evidence>
<feature type="disulfide bond" evidence="25">
    <location>
        <begin position="373"/>
        <end position="396"/>
    </location>
</feature>
<dbReference type="PANTHER" id="PTHR12871">
    <property type="entry name" value="BETA-1,2-N-ACETYLGLUCOSAMINYLTRANSFERASE II"/>
    <property type="match status" value="1"/>
</dbReference>
<dbReference type="RefSeq" id="XP_013403124.1">
    <property type="nucleotide sequence ID" value="XM_013547670.1"/>
</dbReference>